<organism evidence="2 3">
    <name type="scientific">Sphingomicrobium sediminis</name>
    <dbReference type="NCBI Taxonomy" id="2950949"/>
    <lineage>
        <taxon>Bacteria</taxon>
        <taxon>Pseudomonadati</taxon>
        <taxon>Pseudomonadota</taxon>
        <taxon>Alphaproteobacteria</taxon>
        <taxon>Sphingomonadales</taxon>
        <taxon>Sphingomonadaceae</taxon>
        <taxon>Sphingomicrobium</taxon>
    </lineage>
</organism>
<name>A0A9X2J2L4_9SPHN</name>
<evidence type="ECO:0000313" key="2">
    <source>
        <dbReference type="EMBL" id="MCM8557904.1"/>
    </source>
</evidence>
<feature type="transmembrane region" description="Helical" evidence="1">
    <location>
        <begin position="110"/>
        <end position="133"/>
    </location>
</feature>
<comment type="caution">
    <text evidence="2">The sequence shown here is derived from an EMBL/GenBank/DDBJ whole genome shotgun (WGS) entry which is preliminary data.</text>
</comment>
<accession>A0A9X2J2L4</accession>
<evidence type="ECO:0000313" key="3">
    <source>
        <dbReference type="Proteomes" id="UP001155128"/>
    </source>
</evidence>
<keyword evidence="1" id="KW-0472">Membrane</keyword>
<feature type="transmembrane region" description="Helical" evidence="1">
    <location>
        <begin position="211"/>
        <end position="235"/>
    </location>
</feature>
<dbReference type="Proteomes" id="UP001155128">
    <property type="component" value="Unassembled WGS sequence"/>
</dbReference>
<protein>
    <submittedName>
        <fullName evidence="2">YjgN family protein</fullName>
    </submittedName>
</protein>
<dbReference type="RefSeq" id="WP_252114378.1">
    <property type="nucleotide sequence ID" value="NZ_JAMSHT010000001.1"/>
</dbReference>
<dbReference type="InterPro" id="IPR010295">
    <property type="entry name" value="DUF898"/>
</dbReference>
<feature type="transmembrane region" description="Helical" evidence="1">
    <location>
        <begin position="298"/>
        <end position="319"/>
    </location>
</feature>
<feature type="transmembrane region" description="Helical" evidence="1">
    <location>
        <begin position="76"/>
        <end position="98"/>
    </location>
</feature>
<feature type="transmembrane region" description="Helical" evidence="1">
    <location>
        <begin position="247"/>
        <end position="269"/>
    </location>
</feature>
<reference evidence="2" key="1">
    <citation type="submission" date="2022-06" db="EMBL/GenBank/DDBJ databases">
        <title>Sphingomicrobium sedimins sp. nov., a marine bacterium isolated from tidal flat.</title>
        <authorList>
            <person name="Kim C.-H."/>
            <person name="Yoo Y."/>
            <person name="Kim J.-J."/>
        </authorList>
    </citation>
    <scope>NUCLEOTIDE SEQUENCE</scope>
    <source>
        <strain evidence="2">GRR-S6-50</strain>
    </source>
</reference>
<feature type="transmembrane region" description="Helical" evidence="1">
    <location>
        <begin position="25"/>
        <end position="46"/>
    </location>
</feature>
<keyword evidence="1" id="KW-0812">Transmembrane</keyword>
<proteinExistence type="predicted"/>
<gene>
    <name evidence="2" type="ORF">NDO55_08740</name>
</gene>
<dbReference type="Pfam" id="PF05987">
    <property type="entry name" value="DUF898"/>
    <property type="match status" value="1"/>
</dbReference>
<dbReference type="AlphaFoldDB" id="A0A9X2J2L4"/>
<dbReference type="EMBL" id="JAMSHT010000001">
    <property type="protein sequence ID" value="MCM8557904.1"/>
    <property type="molecule type" value="Genomic_DNA"/>
</dbReference>
<evidence type="ECO:0000256" key="1">
    <source>
        <dbReference type="SAM" id="Phobius"/>
    </source>
</evidence>
<sequence>MNIHHQETAHDPGLPVEFRGDWKEYAGIAIPNFLLTIVTLGIYRFWAIARERRYLWSRTHAAGDPLEWTGTGKEMFIGFVLVALIVLLPFYLVVQWVVPALVARGQDLAAGLLTLLVYLGIGALGGTAMFRALRYRLSRTWWRGIRGGSDEPGFAYGGQTLGYGILSAISLGLAYPWTQAQLWNSRWNEMEFGSMRFDARLEAGELYPRWLLLYLVPFVGIIAFIAGGAAIFSSAAQSSVDAAGGGFVGFIVAILVVFYILMPLLFLAYHAKYLRAAVEATTIGEVQPHFRARTLQWIWLWVGNIALAVVTLGIGALFWSYRNWKFVVSHLELEGRIDPDQLAQSQTEAPGDAEGLADAFDIGAF</sequence>
<keyword evidence="1" id="KW-1133">Transmembrane helix</keyword>
<keyword evidence="3" id="KW-1185">Reference proteome</keyword>